<organism evidence="2 3">
    <name type="scientific">Haliangium ochraceum (strain DSM 14365 / JCM 11303 / SMP-2)</name>
    <dbReference type="NCBI Taxonomy" id="502025"/>
    <lineage>
        <taxon>Bacteria</taxon>
        <taxon>Pseudomonadati</taxon>
        <taxon>Myxococcota</taxon>
        <taxon>Polyangia</taxon>
        <taxon>Haliangiales</taxon>
        <taxon>Kofleriaceae</taxon>
        <taxon>Haliangium</taxon>
    </lineage>
</organism>
<feature type="chain" id="PRO_5003011527" description="Lipoprotein" evidence="1">
    <location>
        <begin position="28"/>
        <end position="142"/>
    </location>
</feature>
<evidence type="ECO:0000256" key="1">
    <source>
        <dbReference type="SAM" id="SignalP"/>
    </source>
</evidence>
<accession>D0LTD2</accession>
<dbReference type="KEGG" id="hoh:Hoch_1267"/>
<feature type="signal peptide" evidence="1">
    <location>
        <begin position="1"/>
        <end position="27"/>
    </location>
</feature>
<dbReference type="Proteomes" id="UP000001880">
    <property type="component" value="Chromosome"/>
</dbReference>
<proteinExistence type="predicted"/>
<gene>
    <name evidence="2" type="ordered locus">Hoch_1267</name>
</gene>
<evidence type="ECO:0000313" key="2">
    <source>
        <dbReference type="EMBL" id="ACY13827.1"/>
    </source>
</evidence>
<dbReference type="AlphaFoldDB" id="D0LTD2"/>
<dbReference type="HOGENOM" id="CLU_1813107_0_0_7"/>
<dbReference type="EMBL" id="CP001804">
    <property type="protein sequence ID" value="ACY13827.1"/>
    <property type="molecule type" value="Genomic_DNA"/>
</dbReference>
<sequence>MVRCVGLLVSTLFLVAGCGAATQPTNAASAGTASASAAPLPALEPVSASEIAPPSECADAGACQLECESGGSNACSRWGDWLYPTEPARAEALWRTACERRDDLGCLRMMALSASSPREADSYARQACSYGAVPGCELLGSL</sequence>
<dbReference type="PROSITE" id="PS51257">
    <property type="entry name" value="PROKAR_LIPOPROTEIN"/>
    <property type="match status" value="1"/>
</dbReference>
<evidence type="ECO:0000313" key="3">
    <source>
        <dbReference type="Proteomes" id="UP000001880"/>
    </source>
</evidence>
<keyword evidence="3" id="KW-1185">Reference proteome</keyword>
<keyword evidence="1" id="KW-0732">Signal</keyword>
<evidence type="ECO:0008006" key="4">
    <source>
        <dbReference type="Google" id="ProtNLM"/>
    </source>
</evidence>
<reference evidence="2 3" key="1">
    <citation type="journal article" date="2010" name="Stand. Genomic Sci.">
        <title>Complete genome sequence of Haliangium ochraceum type strain (SMP-2).</title>
        <authorList>
            <consortium name="US DOE Joint Genome Institute (JGI-PGF)"/>
            <person name="Ivanova N."/>
            <person name="Daum C."/>
            <person name="Lang E."/>
            <person name="Abt B."/>
            <person name="Kopitz M."/>
            <person name="Saunders E."/>
            <person name="Lapidus A."/>
            <person name="Lucas S."/>
            <person name="Glavina Del Rio T."/>
            <person name="Nolan M."/>
            <person name="Tice H."/>
            <person name="Copeland A."/>
            <person name="Cheng J.F."/>
            <person name="Chen F."/>
            <person name="Bruce D."/>
            <person name="Goodwin L."/>
            <person name="Pitluck S."/>
            <person name="Mavromatis K."/>
            <person name="Pati A."/>
            <person name="Mikhailova N."/>
            <person name="Chen A."/>
            <person name="Palaniappan K."/>
            <person name="Land M."/>
            <person name="Hauser L."/>
            <person name="Chang Y.J."/>
            <person name="Jeffries C.D."/>
            <person name="Detter J.C."/>
            <person name="Brettin T."/>
            <person name="Rohde M."/>
            <person name="Goker M."/>
            <person name="Bristow J."/>
            <person name="Markowitz V."/>
            <person name="Eisen J.A."/>
            <person name="Hugenholtz P."/>
            <person name="Kyrpides N.C."/>
            <person name="Klenk H.P."/>
        </authorList>
    </citation>
    <scope>NUCLEOTIDE SEQUENCE [LARGE SCALE GENOMIC DNA]</scope>
    <source>
        <strain evidence="3">DSM 14365 / CIP 107738 / JCM 11303 / AJ 13395 / SMP-2</strain>
    </source>
</reference>
<protein>
    <recommendedName>
        <fullName evidence="4">Lipoprotein</fullName>
    </recommendedName>
</protein>
<name>D0LTD2_HALO1</name>